<feature type="transmembrane region" description="Helical" evidence="1">
    <location>
        <begin position="12"/>
        <end position="38"/>
    </location>
</feature>
<keyword evidence="1" id="KW-0812">Transmembrane</keyword>
<name>A0AAX4HX97_9PEZI</name>
<keyword evidence="3" id="KW-1185">Reference proteome</keyword>
<organism evidence="2 3">
    <name type="scientific">Colletotrichum destructivum</name>
    <dbReference type="NCBI Taxonomy" id="34406"/>
    <lineage>
        <taxon>Eukaryota</taxon>
        <taxon>Fungi</taxon>
        <taxon>Dikarya</taxon>
        <taxon>Ascomycota</taxon>
        <taxon>Pezizomycotina</taxon>
        <taxon>Sordariomycetes</taxon>
        <taxon>Hypocreomycetidae</taxon>
        <taxon>Glomerellales</taxon>
        <taxon>Glomerellaceae</taxon>
        <taxon>Colletotrichum</taxon>
        <taxon>Colletotrichum destructivum species complex</taxon>
    </lineage>
</organism>
<dbReference type="GeneID" id="87937199"/>
<reference evidence="3" key="1">
    <citation type="journal article" date="2023" name="bioRxiv">
        <title>Complete genome of the Medicago anthracnose fungus, Colletotrichum destructivum, reveals a mini-chromosome-like region within a core chromosome.</title>
        <authorList>
            <person name="Lapalu N."/>
            <person name="Simon A."/>
            <person name="Lu A."/>
            <person name="Plaumann P.-L."/>
            <person name="Amselem J."/>
            <person name="Pigne S."/>
            <person name="Auger A."/>
            <person name="Koch C."/>
            <person name="Dallery J.-F."/>
            <person name="O'Connell R.J."/>
        </authorList>
    </citation>
    <scope>NUCLEOTIDE SEQUENCE [LARGE SCALE GENOMIC DNA]</scope>
    <source>
        <strain evidence="3">CBS 520.97</strain>
    </source>
</reference>
<dbReference type="EMBL" id="CP137305">
    <property type="protein sequence ID" value="WQF75682.1"/>
    <property type="molecule type" value="Genomic_DNA"/>
</dbReference>
<gene>
    <name evidence="2" type="ORF">CDEST_00696</name>
</gene>
<evidence type="ECO:0000256" key="1">
    <source>
        <dbReference type="SAM" id="Phobius"/>
    </source>
</evidence>
<dbReference type="RefSeq" id="XP_062772906.1">
    <property type="nucleotide sequence ID" value="XM_062916855.1"/>
</dbReference>
<sequence length="130" mass="15274">MWWWWCWSEVYFISSGTTPLVCSFPSLFSSVHLVSFFLSEQRASSFAHPPPHLLCLSGPVLPTTSAGLNLREHILHGRRERERERLDDIWEARARHLGTTSRYKVCTYMARTRRGTHGRHTYTRHIRTYA</sequence>
<evidence type="ECO:0000313" key="3">
    <source>
        <dbReference type="Proteomes" id="UP001322277"/>
    </source>
</evidence>
<protein>
    <recommendedName>
        <fullName evidence="4">Secreted protein</fullName>
    </recommendedName>
</protein>
<dbReference type="KEGG" id="cdet:87937199"/>
<keyword evidence="1" id="KW-0472">Membrane</keyword>
<proteinExistence type="predicted"/>
<dbReference type="AlphaFoldDB" id="A0AAX4HX97"/>
<evidence type="ECO:0008006" key="4">
    <source>
        <dbReference type="Google" id="ProtNLM"/>
    </source>
</evidence>
<keyword evidence="1" id="KW-1133">Transmembrane helix</keyword>
<evidence type="ECO:0000313" key="2">
    <source>
        <dbReference type="EMBL" id="WQF75682.1"/>
    </source>
</evidence>
<accession>A0AAX4HX97</accession>
<dbReference type="Proteomes" id="UP001322277">
    <property type="component" value="Chromosome 1"/>
</dbReference>